<feature type="chain" id="PRO_5026980421" description="sn-glycerol-3-phosphate-binding periplasmic protein UgpB" evidence="7">
    <location>
        <begin position="25"/>
        <end position="419"/>
    </location>
</feature>
<dbReference type="Pfam" id="PF01547">
    <property type="entry name" value="SBP_bac_1"/>
    <property type="match status" value="1"/>
</dbReference>
<comment type="similarity">
    <text evidence="2">Belongs to the bacterial solute-binding protein 1 family.</text>
</comment>
<dbReference type="SUPFAM" id="SSF53850">
    <property type="entry name" value="Periplasmic binding protein-like II"/>
    <property type="match status" value="1"/>
</dbReference>
<dbReference type="Gene3D" id="3.40.190.10">
    <property type="entry name" value="Periplasmic binding protein-like II"/>
    <property type="match status" value="1"/>
</dbReference>
<reference evidence="8 9" key="1">
    <citation type="submission" date="2020-04" db="EMBL/GenBank/DDBJ databases">
        <title>Usitatibacter rugosus gen. nov., sp. nov. and Usitatibacter palustris sp. nov., novel members of Usitatibacteraceae fam. nov. within the order Nitrosomonadales isolated from soil.</title>
        <authorList>
            <person name="Huber K.J."/>
            <person name="Neumann-Schaal M."/>
            <person name="Geppert A."/>
            <person name="Luckner M."/>
            <person name="Wanner G."/>
            <person name="Overmann J."/>
        </authorList>
    </citation>
    <scope>NUCLEOTIDE SEQUENCE [LARGE SCALE GENOMIC DNA]</scope>
    <source>
        <strain evidence="8 9">0125_3</strain>
    </source>
</reference>
<evidence type="ECO:0000256" key="1">
    <source>
        <dbReference type="ARBA" id="ARBA00004418"/>
    </source>
</evidence>
<dbReference type="RefSeq" id="WP_212756624.1">
    <property type="nucleotide sequence ID" value="NZ_CP053069.1"/>
</dbReference>
<dbReference type="EMBL" id="CP053069">
    <property type="protein sequence ID" value="QJR11185.1"/>
    <property type="molecule type" value="Genomic_DNA"/>
</dbReference>
<comment type="subcellular location">
    <subcellularLocation>
        <location evidence="1">Periplasm</location>
    </subcellularLocation>
</comment>
<gene>
    <name evidence="8" type="ORF">DSM104443_02258</name>
</gene>
<dbReference type="KEGG" id="uru:DSM104443_02258"/>
<protein>
    <recommendedName>
        <fullName evidence="4">sn-glycerol-3-phosphate-binding periplasmic protein UgpB</fullName>
    </recommendedName>
</protein>
<dbReference type="PANTHER" id="PTHR43649">
    <property type="entry name" value="ARABINOSE-BINDING PROTEIN-RELATED"/>
    <property type="match status" value="1"/>
</dbReference>
<comment type="subunit">
    <text evidence="3">The complex is composed of two ATP-binding proteins (UgpC), two transmembrane proteins (UgpA and UgpE) and a solute-binding protein (UgpB).</text>
</comment>
<dbReference type="PANTHER" id="PTHR43649:SF31">
    <property type="entry name" value="SN-GLYCEROL-3-PHOSPHATE-BINDING PERIPLASMIC PROTEIN UGPB"/>
    <property type="match status" value="1"/>
</dbReference>
<keyword evidence="9" id="KW-1185">Reference proteome</keyword>
<evidence type="ECO:0000256" key="4">
    <source>
        <dbReference type="ARBA" id="ARBA00017470"/>
    </source>
</evidence>
<evidence type="ECO:0000256" key="2">
    <source>
        <dbReference type="ARBA" id="ARBA00008520"/>
    </source>
</evidence>
<evidence type="ECO:0000256" key="5">
    <source>
        <dbReference type="ARBA" id="ARBA00022448"/>
    </source>
</evidence>
<evidence type="ECO:0000256" key="7">
    <source>
        <dbReference type="SAM" id="SignalP"/>
    </source>
</evidence>
<sequence length="419" mass="45987">MTFRFRGSAIALAIAVSMVGAARAEEIVVQAINTYVGFTVDRFNRENPGDKVHFRLVSYQSILESLPVQLASGRGPDISIVGDWNGLSKYYLDVRPYVDAAYFEREFGVMLPMLRGTDSRPDAINGMSSAITMNGAYVNLTLFRQARVELPPPGATWDDWAAACRKVAKATNTPMAMEVDRSAHRFASIAISYGARLVDARGNFVVDEGLKTAMRKFVGWHRDGTLPMDLWGAVGGATHRDNFQDFMNAKVVLYFGGSWQLERMNKEVGDLFDWAVIDAPCGTSSCALMPGGGAVVGFKHSKAPKLVGRFLAFAAREDVMREQLARGANIPIAATLVRTGVAYPNASERVREALASYTRQVSTNIPPAAYAFQGWRFQRAAMNAMTTRISQVLNNELDIDTAAAFIKKDVDLAVQVTRM</sequence>
<keyword evidence="6 7" id="KW-0732">Signal</keyword>
<feature type="signal peptide" evidence="7">
    <location>
        <begin position="1"/>
        <end position="24"/>
    </location>
</feature>
<keyword evidence="5" id="KW-0813">Transport</keyword>
<dbReference type="InterPro" id="IPR050490">
    <property type="entry name" value="Bact_solute-bd_prot1"/>
</dbReference>
<evidence type="ECO:0000256" key="6">
    <source>
        <dbReference type="ARBA" id="ARBA00022729"/>
    </source>
</evidence>
<accession>A0A6M4GVZ5</accession>
<evidence type="ECO:0000256" key="3">
    <source>
        <dbReference type="ARBA" id="ARBA00011557"/>
    </source>
</evidence>
<dbReference type="Proteomes" id="UP000501534">
    <property type="component" value="Chromosome"/>
</dbReference>
<dbReference type="InterPro" id="IPR006059">
    <property type="entry name" value="SBP"/>
</dbReference>
<organism evidence="8 9">
    <name type="scientific">Usitatibacter rugosus</name>
    <dbReference type="NCBI Taxonomy" id="2732067"/>
    <lineage>
        <taxon>Bacteria</taxon>
        <taxon>Pseudomonadati</taxon>
        <taxon>Pseudomonadota</taxon>
        <taxon>Betaproteobacteria</taxon>
        <taxon>Nitrosomonadales</taxon>
        <taxon>Usitatibacteraceae</taxon>
        <taxon>Usitatibacter</taxon>
    </lineage>
</organism>
<dbReference type="GO" id="GO:0042597">
    <property type="term" value="C:periplasmic space"/>
    <property type="evidence" value="ECO:0007669"/>
    <property type="project" value="UniProtKB-SubCell"/>
</dbReference>
<proteinExistence type="inferred from homology"/>
<evidence type="ECO:0000313" key="9">
    <source>
        <dbReference type="Proteomes" id="UP000501534"/>
    </source>
</evidence>
<dbReference type="AlphaFoldDB" id="A0A6M4GVZ5"/>
<name>A0A6M4GVZ5_9PROT</name>
<evidence type="ECO:0000313" key="8">
    <source>
        <dbReference type="EMBL" id="QJR11185.1"/>
    </source>
</evidence>